<sequence length="379" mass="43163">MTTCSANRALVIHALVVMEAFALQLAEQRVRWREVHFVIDEQLFRAQSGVFGCTVFPILEKITLITCSLDTYSGVRPSPAFVDTNGDLTKTLDLSRCPSLTHTALGASLQVTVSVTLPNAHITHLEIDNNGLPIINFGRSPPVTEVQGLPFPNLVWLHVIDGDETLQAINAPKLQHLVLSLVYGYGATGVLDLWKRSKCAIRTLEFRVPCLVTILSHYTVFDVLDHIGYGLRKLCFSVVRMDSLRELKWPHFDFLLRRSVRYIEIRVRANVAVDRLLPSAHLPPIFDCSTWADRGKHITRYEWWAFDAHTTQFLDMVKNLDELEVLVLDCDRSVYRDRYHSPRVQQMNLWRRGPTHHIRLLLKDDGDHSELVVQGGLLD</sequence>
<evidence type="ECO:0000313" key="2">
    <source>
        <dbReference type="EMBL" id="KAL0563263.1"/>
    </source>
</evidence>
<dbReference type="Proteomes" id="UP001465976">
    <property type="component" value="Unassembled WGS sequence"/>
</dbReference>
<dbReference type="EMBL" id="JBAHYK010003721">
    <property type="protein sequence ID" value="KAL0563263.1"/>
    <property type="molecule type" value="Genomic_DNA"/>
</dbReference>
<evidence type="ECO:0000256" key="1">
    <source>
        <dbReference type="SAM" id="SignalP"/>
    </source>
</evidence>
<feature type="signal peptide" evidence="1">
    <location>
        <begin position="1"/>
        <end position="22"/>
    </location>
</feature>
<keyword evidence="3" id="KW-1185">Reference proteome</keyword>
<evidence type="ECO:0000313" key="3">
    <source>
        <dbReference type="Proteomes" id="UP001465976"/>
    </source>
</evidence>
<organism evidence="2 3">
    <name type="scientific">Marasmius crinis-equi</name>
    <dbReference type="NCBI Taxonomy" id="585013"/>
    <lineage>
        <taxon>Eukaryota</taxon>
        <taxon>Fungi</taxon>
        <taxon>Dikarya</taxon>
        <taxon>Basidiomycota</taxon>
        <taxon>Agaricomycotina</taxon>
        <taxon>Agaricomycetes</taxon>
        <taxon>Agaricomycetidae</taxon>
        <taxon>Agaricales</taxon>
        <taxon>Marasmiineae</taxon>
        <taxon>Marasmiaceae</taxon>
        <taxon>Marasmius</taxon>
    </lineage>
</organism>
<reference evidence="2 3" key="1">
    <citation type="submission" date="2024-02" db="EMBL/GenBank/DDBJ databases">
        <title>A draft genome for the cacao thread blight pathogen Marasmius crinis-equi.</title>
        <authorList>
            <person name="Cohen S.P."/>
            <person name="Baruah I.K."/>
            <person name="Amoako-Attah I."/>
            <person name="Bukari Y."/>
            <person name="Meinhardt L.W."/>
            <person name="Bailey B.A."/>
        </authorList>
    </citation>
    <scope>NUCLEOTIDE SEQUENCE [LARGE SCALE GENOMIC DNA]</scope>
    <source>
        <strain evidence="2 3">GH-76</strain>
    </source>
</reference>
<accession>A0ABR3EK62</accession>
<feature type="chain" id="PRO_5047404255" evidence="1">
    <location>
        <begin position="23"/>
        <end position="379"/>
    </location>
</feature>
<gene>
    <name evidence="2" type="ORF">V5O48_018810</name>
</gene>
<protein>
    <submittedName>
        <fullName evidence="2">Uncharacterized protein</fullName>
    </submittedName>
</protein>
<name>A0ABR3EK62_9AGAR</name>
<comment type="caution">
    <text evidence="2">The sequence shown here is derived from an EMBL/GenBank/DDBJ whole genome shotgun (WGS) entry which is preliminary data.</text>
</comment>
<keyword evidence="1" id="KW-0732">Signal</keyword>
<proteinExistence type="predicted"/>